<dbReference type="InterPro" id="IPR012434">
    <property type="entry name" value="DUF1631"/>
</dbReference>
<proteinExistence type="predicted"/>
<organism evidence="1 2">
    <name type="scientific">Aquincola tertiaricarbonis</name>
    <dbReference type="NCBI Taxonomy" id="391953"/>
    <lineage>
        <taxon>Bacteria</taxon>
        <taxon>Pseudomonadati</taxon>
        <taxon>Pseudomonadota</taxon>
        <taxon>Betaproteobacteria</taxon>
        <taxon>Burkholderiales</taxon>
        <taxon>Sphaerotilaceae</taxon>
        <taxon>Aquincola</taxon>
    </lineage>
</organism>
<gene>
    <name evidence="1" type="ORF">MW290_17235</name>
</gene>
<name>A0ABY4SE28_AQUTE</name>
<dbReference type="EMBL" id="CP097636">
    <property type="protein sequence ID" value="URI10734.1"/>
    <property type="molecule type" value="Genomic_DNA"/>
</dbReference>
<dbReference type="Pfam" id="PF07793">
    <property type="entry name" value="DUF1631"/>
    <property type="match status" value="2"/>
</dbReference>
<reference evidence="1" key="1">
    <citation type="submission" date="2022-05" db="EMBL/GenBank/DDBJ databases">
        <title>An RpoN-dependent PEP-CTERM gene is involved in floc formation of an Aquincola tertiaricarbonis strain.</title>
        <authorList>
            <person name="Qiu D."/>
            <person name="Xia M."/>
        </authorList>
    </citation>
    <scope>NUCLEOTIDE SEQUENCE</scope>
    <source>
        <strain evidence="1">RN12</strain>
    </source>
</reference>
<protein>
    <submittedName>
        <fullName evidence="1">DUF1631 domain-containing protein</fullName>
    </submittedName>
</protein>
<evidence type="ECO:0000313" key="1">
    <source>
        <dbReference type="EMBL" id="URI10734.1"/>
    </source>
</evidence>
<dbReference type="RefSeq" id="WP_250198939.1">
    <property type="nucleotide sequence ID" value="NZ_CP097636.1"/>
</dbReference>
<sequence>MPHRPTLPQFVDDALSRAPLLMQEVLSGVAALSHSPVPMLLPDVQRLVRLYRADLVSQFTRQLSELLQPQPPAPNQPLRRLVTLSLVEDQAVATDVELSRSVEAVRSTAEASLRELRAFTSALVGDLHVARDTNPLKPELFVRALWLALGDLPTSTRLQLAFLRCATPPLAQGLRLFYAAACTRLEDAGVTPSSYRTIVTGTLSRSWHRQHPPPGDLTGLRHTLPTESAAMLPAGQEGLALLPRIFGAILQSGELAPDVQALVQRLQPVALRVAQRDPTTLDAYTHPMWEFMDRIAFLAEVHTQPTDPQRQQLLAQAGQLVEAMAQEAQPDGASFRWALKRLTAQAQQQFDERLQAAADHIATLDTLGPSFTPTTAEAGHTLPLEAHSLATVQSALLDTANSQVTAGSALVDERWLDDQQPGHWVRVFINGHWRMLQLLWHADDLWLYAELANPTRQTWALRQSALERLHGEGLLRELRPRSLVRRAAARLMRQIAQGR</sequence>
<accession>A0ABY4SE28</accession>
<keyword evidence="2" id="KW-1185">Reference proteome</keyword>
<evidence type="ECO:0000313" key="2">
    <source>
        <dbReference type="Proteomes" id="UP001056201"/>
    </source>
</evidence>
<dbReference type="Proteomes" id="UP001056201">
    <property type="component" value="Chromosome 2"/>
</dbReference>